<dbReference type="SUPFAM" id="SSF46785">
    <property type="entry name" value="Winged helix' DNA-binding domain"/>
    <property type="match status" value="1"/>
</dbReference>
<evidence type="ECO:0000313" key="5">
    <source>
        <dbReference type="EMBL" id="TRL38564.1"/>
    </source>
</evidence>
<dbReference type="GO" id="GO:0003677">
    <property type="term" value="F:DNA binding"/>
    <property type="evidence" value="ECO:0007669"/>
    <property type="project" value="UniProtKB-KW"/>
</dbReference>
<sequence length="114" mass="12812">MVTDFLDRKRALGMSPKAMEARASEVAGHLKVLAHPVRLMLVCTLVQGEFSVGELEEKLDVHQPTLSQQLTVLREAEIVETRREGKQIFYRLTAAKTAQLIAALFDIYCADMPR</sequence>
<dbReference type="SMART" id="SM00418">
    <property type="entry name" value="HTH_ARSR"/>
    <property type="match status" value="1"/>
</dbReference>
<reference evidence="5 6" key="1">
    <citation type="submission" date="2019-07" db="EMBL/GenBank/DDBJ databases">
        <title>Ln-dependent methylotrophs.</title>
        <authorList>
            <person name="Tani A."/>
        </authorList>
    </citation>
    <scope>NUCLEOTIDE SEQUENCE [LARGE SCALE GENOMIC DNA]</scope>
    <source>
        <strain evidence="5 6">SM12</strain>
    </source>
</reference>
<proteinExistence type="predicted"/>
<dbReference type="PRINTS" id="PR00778">
    <property type="entry name" value="HTHARSR"/>
</dbReference>
<dbReference type="PANTHER" id="PTHR43132:SF2">
    <property type="entry name" value="ARSENICAL RESISTANCE OPERON REPRESSOR ARSR-RELATED"/>
    <property type="match status" value="1"/>
</dbReference>
<dbReference type="Pfam" id="PF12840">
    <property type="entry name" value="HTH_20"/>
    <property type="match status" value="1"/>
</dbReference>
<dbReference type="AlphaFoldDB" id="A0A549T9L3"/>
<comment type="caution">
    <text evidence="5">The sequence shown here is derived from an EMBL/GenBank/DDBJ whole genome shotgun (WGS) entry which is preliminary data.</text>
</comment>
<evidence type="ECO:0000259" key="4">
    <source>
        <dbReference type="PROSITE" id="PS50987"/>
    </source>
</evidence>
<feature type="domain" description="HTH arsR-type" evidence="4">
    <location>
        <begin position="18"/>
        <end position="112"/>
    </location>
</feature>
<dbReference type="NCBIfam" id="NF040642">
    <property type="entry name" value="sulf_sens_BigR"/>
    <property type="match status" value="1"/>
</dbReference>
<keyword evidence="6" id="KW-1185">Reference proteome</keyword>
<keyword evidence="2" id="KW-0238">DNA-binding</keyword>
<dbReference type="Gene3D" id="1.10.10.10">
    <property type="entry name" value="Winged helix-like DNA-binding domain superfamily/Winged helix DNA-binding domain"/>
    <property type="match status" value="1"/>
</dbReference>
<dbReference type="InterPro" id="IPR036390">
    <property type="entry name" value="WH_DNA-bd_sf"/>
</dbReference>
<dbReference type="CDD" id="cd00090">
    <property type="entry name" value="HTH_ARSR"/>
    <property type="match status" value="1"/>
</dbReference>
<dbReference type="PANTHER" id="PTHR43132">
    <property type="entry name" value="ARSENICAL RESISTANCE OPERON REPRESSOR ARSR-RELATED"/>
    <property type="match status" value="1"/>
</dbReference>
<dbReference type="InterPro" id="IPR036388">
    <property type="entry name" value="WH-like_DNA-bd_sf"/>
</dbReference>
<evidence type="ECO:0000313" key="6">
    <source>
        <dbReference type="Proteomes" id="UP000316801"/>
    </source>
</evidence>
<dbReference type="InterPro" id="IPR001845">
    <property type="entry name" value="HTH_ArsR_DNA-bd_dom"/>
</dbReference>
<gene>
    <name evidence="5" type="ORF">FNA46_12570</name>
</gene>
<dbReference type="Proteomes" id="UP000316801">
    <property type="component" value="Unassembled WGS sequence"/>
</dbReference>
<evidence type="ECO:0000256" key="1">
    <source>
        <dbReference type="ARBA" id="ARBA00023015"/>
    </source>
</evidence>
<keyword evidence="1" id="KW-0805">Transcription regulation</keyword>
<evidence type="ECO:0000256" key="2">
    <source>
        <dbReference type="ARBA" id="ARBA00023125"/>
    </source>
</evidence>
<protein>
    <submittedName>
        <fullName evidence="5">Metalloregulator ArsR/SmtB family transcription factor</fullName>
    </submittedName>
</protein>
<dbReference type="EMBL" id="VJMG01000030">
    <property type="protein sequence ID" value="TRL38564.1"/>
    <property type="molecule type" value="Genomic_DNA"/>
</dbReference>
<accession>A0A549T9L3</accession>
<name>A0A549T9L3_9HYPH</name>
<dbReference type="NCBIfam" id="NF033788">
    <property type="entry name" value="HTH_metalloreg"/>
    <property type="match status" value="1"/>
</dbReference>
<dbReference type="InterPro" id="IPR011991">
    <property type="entry name" value="ArsR-like_HTH"/>
</dbReference>
<dbReference type="PROSITE" id="PS50987">
    <property type="entry name" value="HTH_ARSR_2"/>
    <property type="match status" value="1"/>
</dbReference>
<dbReference type="RefSeq" id="WP_143125548.1">
    <property type="nucleotide sequence ID" value="NZ_VJMG01000030.1"/>
</dbReference>
<dbReference type="InterPro" id="IPR051011">
    <property type="entry name" value="Metal_resp_trans_reg"/>
</dbReference>
<dbReference type="GO" id="GO:0003700">
    <property type="term" value="F:DNA-binding transcription factor activity"/>
    <property type="evidence" value="ECO:0007669"/>
    <property type="project" value="InterPro"/>
</dbReference>
<keyword evidence="3" id="KW-0804">Transcription</keyword>
<evidence type="ECO:0000256" key="3">
    <source>
        <dbReference type="ARBA" id="ARBA00023163"/>
    </source>
</evidence>
<organism evidence="5 6">
    <name type="scientific">Rhizobium straminoryzae</name>
    <dbReference type="NCBI Taxonomy" id="1387186"/>
    <lineage>
        <taxon>Bacteria</taxon>
        <taxon>Pseudomonadati</taxon>
        <taxon>Pseudomonadota</taxon>
        <taxon>Alphaproteobacteria</taxon>
        <taxon>Hyphomicrobiales</taxon>
        <taxon>Rhizobiaceae</taxon>
        <taxon>Rhizobium/Agrobacterium group</taxon>
        <taxon>Rhizobium</taxon>
    </lineage>
</organism>